<dbReference type="PANTHER" id="PTHR12110">
    <property type="entry name" value="HYDROXYPYRUVATE ISOMERASE"/>
    <property type="match status" value="1"/>
</dbReference>
<dbReference type="SUPFAM" id="SSF51658">
    <property type="entry name" value="Xylose isomerase-like"/>
    <property type="match status" value="1"/>
</dbReference>
<reference evidence="4" key="1">
    <citation type="journal article" date="2019" name="Int. J. Syst. Evol. Microbiol.">
        <title>The Global Catalogue of Microorganisms (GCM) 10K type strain sequencing project: providing services to taxonomists for standard genome sequencing and annotation.</title>
        <authorList>
            <consortium name="The Broad Institute Genomics Platform"/>
            <consortium name="The Broad Institute Genome Sequencing Center for Infectious Disease"/>
            <person name="Wu L."/>
            <person name="Ma J."/>
        </authorList>
    </citation>
    <scope>NUCLEOTIDE SEQUENCE [LARGE SCALE GENOMIC DNA]</scope>
    <source>
        <strain evidence="4">CCUG 57508</strain>
    </source>
</reference>
<dbReference type="RefSeq" id="WP_386054986.1">
    <property type="nucleotide sequence ID" value="NZ_JBHTKH010000028.1"/>
</dbReference>
<dbReference type="Pfam" id="PF01261">
    <property type="entry name" value="AP_endonuc_2"/>
    <property type="match status" value="1"/>
</dbReference>
<dbReference type="InterPro" id="IPR013022">
    <property type="entry name" value="Xyl_isomerase-like_TIM-brl"/>
</dbReference>
<keyword evidence="4" id="KW-1185">Reference proteome</keyword>
<proteinExistence type="predicted"/>
<dbReference type="InterPro" id="IPR050312">
    <property type="entry name" value="IolE/XylAMocC-like"/>
</dbReference>
<organism evidence="3 4">
    <name type="scientific">Terrabacter terrigena</name>
    <dbReference type="NCBI Taxonomy" id="574718"/>
    <lineage>
        <taxon>Bacteria</taxon>
        <taxon>Bacillati</taxon>
        <taxon>Actinomycetota</taxon>
        <taxon>Actinomycetes</taxon>
        <taxon>Micrococcales</taxon>
        <taxon>Intrasporangiaceae</taxon>
        <taxon>Terrabacter</taxon>
    </lineage>
</organism>
<keyword evidence="1" id="KW-0119">Carbohydrate metabolism</keyword>
<protein>
    <submittedName>
        <fullName evidence="3">Sugar phosphate isomerase/epimerase family protein</fullName>
    </submittedName>
</protein>
<evidence type="ECO:0000256" key="1">
    <source>
        <dbReference type="ARBA" id="ARBA00023277"/>
    </source>
</evidence>
<dbReference type="EMBL" id="JBHTKH010000028">
    <property type="protein sequence ID" value="MFD1056817.1"/>
    <property type="molecule type" value="Genomic_DNA"/>
</dbReference>
<name>A0ABW3N2R7_9MICO</name>
<feature type="domain" description="Xylose isomerase-like TIM barrel" evidence="2">
    <location>
        <begin position="5"/>
        <end position="256"/>
    </location>
</feature>
<comment type="caution">
    <text evidence="3">The sequence shown here is derived from an EMBL/GenBank/DDBJ whole genome shotgun (WGS) entry which is preliminary data.</text>
</comment>
<dbReference type="Proteomes" id="UP001597046">
    <property type="component" value="Unassembled WGS sequence"/>
</dbReference>
<dbReference type="GO" id="GO:0016853">
    <property type="term" value="F:isomerase activity"/>
    <property type="evidence" value="ECO:0007669"/>
    <property type="project" value="UniProtKB-KW"/>
</dbReference>
<dbReference type="PANTHER" id="PTHR12110:SF41">
    <property type="entry name" value="INOSOSE DEHYDRATASE"/>
    <property type="match status" value="1"/>
</dbReference>
<accession>A0ABW3N2R7</accession>
<sequence>MLTEMREIGLNATELGSDGFLPASPEGKAETLDRYGLHGLGNFTPVLLHDPEHDPRPEVDRVLDGFEAVGAKVLVLSAITGQRGYDSRPDLDADGWQVLLGNLDRLTTLAAERGVRAVLHPHVGTMVETGDDVQRVLAGSVVSLCLDTGHMLIGGSDPLAVTRQAPDRIAHTHLKDVDLALAKRVQAGELTYTDAVNLGMYKPLGQGDVDIAGVVSHLEAHDYDGWYVLEQDAILTEEPRGEGPAADVRASADYIRSVLSALPTLPA</sequence>
<gene>
    <name evidence="3" type="ORF">ACFQ2V_21125</name>
</gene>
<dbReference type="InterPro" id="IPR036237">
    <property type="entry name" value="Xyl_isomerase-like_sf"/>
</dbReference>
<dbReference type="Gene3D" id="3.20.20.150">
    <property type="entry name" value="Divalent-metal-dependent TIM barrel enzymes"/>
    <property type="match status" value="1"/>
</dbReference>
<evidence type="ECO:0000313" key="4">
    <source>
        <dbReference type="Proteomes" id="UP001597046"/>
    </source>
</evidence>
<evidence type="ECO:0000259" key="2">
    <source>
        <dbReference type="Pfam" id="PF01261"/>
    </source>
</evidence>
<keyword evidence="3" id="KW-0413">Isomerase</keyword>
<evidence type="ECO:0000313" key="3">
    <source>
        <dbReference type="EMBL" id="MFD1056817.1"/>
    </source>
</evidence>